<keyword evidence="14" id="KW-0406">Ion transport</keyword>
<evidence type="ECO:0000259" key="19">
    <source>
        <dbReference type="Pfam" id="PF01699"/>
    </source>
</evidence>
<feature type="domain" description="Sodium/calcium exchanger membrane region" evidence="19">
    <location>
        <begin position="89"/>
        <end position="230"/>
    </location>
</feature>
<dbReference type="EMBL" id="GEZM01063903">
    <property type="protein sequence ID" value="JAV68923.1"/>
    <property type="molecule type" value="Transcribed_RNA"/>
</dbReference>
<protein>
    <recommendedName>
        <fullName evidence="19">Sodium/calcium exchanger membrane region domain-containing protein</fullName>
    </recommendedName>
</protein>
<dbReference type="InterPro" id="IPR004837">
    <property type="entry name" value="NaCa_Exmemb"/>
</dbReference>
<keyword evidence="5" id="KW-0633">Potassium transport</keyword>
<keyword evidence="12 17" id="KW-1133">Transmembrane helix</keyword>
<comment type="similarity">
    <text evidence="2">Belongs to the Ca(2+):cation antiporter (CaCA) (TC 2.A.19) family. SLC24A subfamily.</text>
</comment>
<keyword evidence="10" id="KW-0769">Symport</keyword>
<feature type="transmembrane region" description="Helical" evidence="17">
    <location>
        <begin position="515"/>
        <end position="535"/>
    </location>
</feature>
<keyword evidence="8 18" id="KW-0732">Signal</keyword>
<evidence type="ECO:0000256" key="5">
    <source>
        <dbReference type="ARBA" id="ARBA00022538"/>
    </source>
</evidence>
<evidence type="ECO:0000256" key="13">
    <source>
        <dbReference type="ARBA" id="ARBA00023053"/>
    </source>
</evidence>
<evidence type="ECO:0000256" key="2">
    <source>
        <dbReference type="ARBA" id="ARBA00005364"/>
    </source>
</evidence>
<dbReference type="PANTHER" id="PTHR10846">
    <property type="entry name" value="SODIUM/POTASSIUM/CALCIUM EXCHANGER"/>
    <property type="match status" value="1"/>
</dbReference>
<evidence type="ECO:0000256" key="7">
    <source>
        <dbReference type="ARBA" id="ARBA00022692"/>
    </source>
</evidence>
<dbReference type="AlphaFoldDB" id="A0A1Y1L5G7"/>
<evidence type="ECO:0000256" key="18">
    <source>
        <dbReference type="SAM" id="SignalP"/>
    </source>
</evidence>
<feature type="transmembrane region" description="Helical" evidence="17">
    <location>
        <begin position="376"/>
        <end position="399"/>
    </location>
</feature>
<feature type="transmembrane region" description="Helical" evidence="17">
    <location>
        <begin position="152"/>
        <end position="175"/>
    </location>
</feature>
<keyword evidence="6" id="KW-0109">Calcium transport</keyword>
<evidence type="ECO:0000313" key="20">
    <source>
        <dbReference type="EMBL" id="JAV68923.1"/>
    </source>
</evidence>
<reference evidence="20" key="1">
    <citation type="journal article" date="2016" name="Sci. Rep.">
        <title>Molecular characterization of firefly nuptial gifts: a multi-omics approach sheds light on postcopulatory sexual selection.</title>
        <authorList>
            <person name="Al-Wathiqui N."/>
            <person name="Fallon T.R."/>
            <person name="South A."/>
            <person name="Weng J.K."/>
            <person name="Lewis S.M."/>
        </authorList>
    </citation>
    <scope>NUCLEOTIDE SEQUENCE</scope>
</reference>
<feature type="transmembrane region" description="Helical" evidence="17">
    <location>
        <begin position="212"/>
        <end position="231"/>
    </location>
</feature>
<evidence type="ECO:0000256" key="8">
    <source>
        <dbReference type="ARBA" id="ARBA00022729"/>
    </source>
</evidence>
<evidence type="ECO:0000256" key="11">
    <source>
        <dbReference type="ARBA" id="ARBA00022958"/>
    </source>
</evidence>
<dbReference type="EMBL" id="GEZM01063907">
    <property type="protein sequence ID" value="JAV68916.1"/>
    <property type="molecule type" value="Transcribed_RNA"/>
</dbReference>
<feature type="chain" id="PRO_5011907337" description="Sodium/calcium exchanger membrane region domain-containing protein" evidence="18">
    <location>
        <begin position="21"/>
        <end position="542"/>
    </location>
</feature>
<evidence type="ECO:0000256" key="4">
    <source>
        <dbReference type="ARBA" id="ARBA00022449"/>
    </source>
</evidence>
<keyword evidence="16" id="KW-0739">Sodium transport</keyword>
<evidence type="ECO:0000256" key="10">
    <source>
        <dbReference type="ARBA" id="ARBA00022847"/>
    </source>
</evidence>
<dbReference type="GO" id="GO:0005886">
    <property type="term" value="C:plasma membrane"/>
    <property type="evidence" value="ECO:0007669"/>
    <property type="project" value="TreeGrafter"/>
</dbReference>
<feature type="transmembrane region" description="Helical" evidence="17">
    <location>
        <begin position="445"/>
        <end position="464"/>
    </location>
</feature>
<organism evidence="20">
    <name type="scientific">Photinus pyralis</name>
    <name type="common">Common eastern firefly</name>
    <name type="synonym">Lampyris pyralis</name>
    <dbReference type="NCBI Taxonomy" id="7054"/>
    <lineage>
        <taxon>Eukaryota</taxon>
        <taxon>Metazoa</taxon>
        <taxon>Ecdysozoa</taxon>
        <taxon>Arthropoda</taxon>
        <taxon>Hexapoda</taxon>
        <taxon>Insecta</taxon>
        <taxon>Pterygota</taxon>
        <taxon>Neoptera</taxon>
        <taxon>Endopterygota</taxon>
        <taxon>Coleoptera</taxon>
        <taxon>Polyphaga</taxon>
        <taxon>Elateriformia</taxon>
        <taxon>Elateroidea</taxon>
        <taxon>Lampyridae</taxon>
        <taxon>Lampyrinae</taxon>
        <taxon>Photinus</taxon>
    </lineage>
</organism>
<evidence type="ECO:0000256" key="14">
    <source>
        <dbReference type="ARBA" id="ARBA00023065"/>
    </source>
</evidence>
<dbReference type="GO" id="GO:0008273">
    <property type="term" value="F:calcium, potassium:sodium antiporter activity"/>
    <property type="evidence" value="ECO:0007669"/>
    <property type="project" value="TreeGrafter"/>
</dbReference>
<evidence type="ECO:0000256" key="6">
    <source>
        <dbReference type="ARBA" id="ARBA00022568"/>
    </source>
</evidence>
<comment type="subcellular location">
    <subcellularLocation>
        <location evidence="1">Membrane</location>
        <topology evidence="1">Multi-pass membrane protein</topology>
    </subcellularLocation>
</comment>
<keyword evidence="15 17" id="KW-0472">Membrane</keyword>
<dbReference type="PANTHER" id="PTHR10846:SF2">
    <property type="entry name" value="RE48874P"/>
    <property type="match status" value="1"/>
</dbReference>
<keyword evidence="11" id="KW-0630">Potassium</keyword>
<dbReference type="InterPro" id="IPR004481">
    <property type="entry name" value="K/Na/Ca-exchanger"/>
</dbReference>
<keyword evidence="7 17" id="KW-0812">Transmembrane</keyword>
<feature type="transmembrane region" description="Helical" evidence="17">
    <location>
        <begin position="123"/>
        <end position="146"/>
    </location>
</feature>
<sequence>MYMQFLLIILSMQTSFVVYGNISTDTEVPLPNPLEEAELVQENVLRQISVMFLMPRANNLDCDSNSSSDFPNFFTDEQRKDGAIVIPFLVGIYCFTLLALICDNYFLPCVGKICEFLNLSQDVAAATFMAMATSAPELFVNVIGTFVTESDLGIGTIVGSSMFNTLGVAALGGLAAKAPIQLDWWPVSRDCFLYLVSIVLLVVMSWDGKVFWYEGMILFIVYFIYFTIMFNNSKVSKFCKRIIKKLQMKLNSSADAFNDKFRFVRDNSTSINQTPALYLVEEHAKRFTQFSIISDINSKDASLYKVEKTSDEKKTENEAINVYIEIDPTKVISSDEGSENISTAKKLFKKFMYIYTCPLKLFLFCFVPDPMKKPKLFPLTFILCVLIIGANSYVISWMITIIGNTFGISDTVLGLTFLAAGGCLPEAVSITIMSRKGEGSMGISNALGANSMNILLSLGLPWFIKTLIMETRSDKFVEITSGAIEYTILSLVLVVIALFITLYCNGFKLQKRTGIILIVIYLIFLSCTLATELIMKSSETCE</sequence>
<dbReference type="Pfam" id="PF01699">
    <property type="entry name" value="Na_Ca_ex"/>
    <property type="match status" value="2"/>
</dbReference>
<keyword evidence="4" id="KW-0050">Antiport</keyword>
<accession>A0A1Y1L5G7</accession>
<evidence type="ECO:0000256" key="16">
    <source>
        <dbReference type="ARBA" id="ARBA00023201"/>
    </source>
</evidence>
<evidence type="ECO:0000256" key="17">
    <source>
        <dbReference type="SAM" id="Phobius"/>
    </source>
</evidence>
<dbReference type="NCBIfam" id="TIGR00367">
    <property type="entry name" value="calcium/sodium antiporter"/>
    <property type="match status" value="1"/>
</dbReference>
<keyword evidence="9" id="KW-0106">Calcium</keyword>
<evidence type="ECO:0000256" key="3">
    <source>
        <dbReference type="ARBA" id="ARBA00022448"/>
    </source>
</evidence>
<feature type="transmembrane region" description="Helical" evidence="17">
    <location>
        <begin position="484"/>
        <end position="503"/>
    </location>
</feature>
<proteinExistence type="inferred from homology"/>
<dbReference type="FunFam" id="1.20.1420.30:FF:000009">
    <property type="entry name" value="sodium/potassium/calcium exchanger 5 isoform X2"/>
    <property type="match status" value="1"/>
</dbReference>
<feature type="domain" description="Sodium/calcium exchanger membrane region" evidence="19">
    <location>
        <begin position="378"/>
        <end position="526"/>
    </location>
</feature>
<keyword evidence="3" id="KW-0813">Transport</keyword>
<dbReference type="GO" id="GO:0015293">
    <property type="term" value="F:symporter activity"/>
    <property type="evidence" value="ECO:0007669"/>
    <property type="project" value="UniProtKB-KW"/>
</dbReference>
<dbReference type="InterPro" id="IPR044880">
    <property type="entry name" value="NCX_ion-bd_dom_sf"/>
</dbReference>
<dbReference type="Gene3D" id="1.20.1420.30">
    <property type="entry name" value="NCX, central ion-binding region"/>
    <property type="match status" value="2"/>
</dbReference>
<feature type="transmembrane region" description="Helical" evidence="17">
    <location>
        <begin position="411"/>
        <end position="433"/>
    </location>
</feature>
<evidence type="ECO:0000256" key="12">
    <source>
        <dbReference type="ARBA" id="ARBA00022989"/>
    </source>
</evidence>
<dbReference type="EMBL" id="GEZM01063908">
    <property type="protein sequence ID" value="JAV68915.1"/>
    <property type="molecule type" value="Transcribed_RNA"/>
</dbReference>
<name>A0A1Y1L5G7_PHOPY</name>
<evidence type="ECO:0000256" key="1">
    <source>
        <dbReference type="ARBA" id="ARBA00004141"/>
    </source>
</evidence>
<feature type="transmembrane region" description="Helical" evidence="17">
    <location>
        <begin position="82"/>
        <end position="102"/>
    </location>
</feature>
<feature type="signal peptide" evidence="18">
    <location>
        <begin position="1"/>
        <end position="20"/>
    </location>
</feature>
<dbReference type="GO" id="GO:0006874">
    <property type="term" value="P:intracellular calcium ion homeostasis"/>
    <property type="evidence" value="ECO:0007669"/>
    <property type="project" value="TreeGrafter"/>
</dbReference>
<evidence type="ECO:0000256" key="15">
    <source>
        <dbReference type="ARBA" id="ARBA00023136"/>
    </source>
</evidence>
<dbReference type="GO" id="GO:0005262">
    <property type="term" value="F:calcium channel activity"/>
    <property type="evidence" value="ECO:0007669"/>
    <property type="project" value="TreeGrafter"/>
</dbReference>
<keyword evidence="13" id="KW-0915">Sodium</keyword>
<evidence type="ECO:0000256" key="9">
    <source>
        <dbReference type="ARBA" id="ARBA00022837"/>
    </source>
</evidence>